<dbReference type="InterPro" id="IPR041577">
    <property type="entry name" value="RT_RNaseH_2"/>
</dbReference>
<evidence type="ECO:0000313" key="2">
    <source>
        <dbReference type="EMBL" id="TYK04993.1"/>
    </source>
</evidence>
<dbReference type="PANTHER" id="PTHR33064:SF37">
    <property type="entry name" value="RIBONUCLEASE H"/>
    <property type="match status" value="1"/>
</dbReference>
<feature type="domain" description="Reverse transcriptase/retrotransposon-derived protein RNase H-like" evidence="1">
    <location>
        <begin position="23"/>
        <end position="104"/>
    </location>
</feature>
<dbReference type="Pfam" id="PF17919">
    <property type="entry name" value="RT_RNaseH_2"/>
    <property type="match status" value="1"/>
</dbReference>
<dbReference type="InterPro" id="IPR051320">
    <property type="entry name" value="Viral_Replic_Matur_Polypro"/>
</dbReference>
<comment type="caution">
    <text evidence="2">The sequence shown here is derived from an EMBL/GenBank/DDBJ whole genome shotgun (WGS) entry which is preliminary data.</text>
</comment>
<dbReference type="Proteomes" id="UP000321947">
    <property type="component" value="Unassembled WGS sequence"/>
</dbReference>
<sequence length="105" mass="11740">MEGFSKLALPLTMLTRKAIKLEWSHDCEKSFQELKGRLTTTPVLALPTLGNGNEVFCNVSHQGLGCVLMQERKVIGYASQQLKSHECNYLTHDLKLAVIVRALKV</sequence>
<evidence type="ECO:0000259" key="1">
    <source>
        <dbReference type="Pfam" id="PF17919"/>
    </source>
</evidence>
<reference evidence="2 3" key="1">
    <citation type="submission" date="2019-08" db="EMBL/GenBank/DDBJ databases">
        <title>Draft genome sequences of two oriental melons (Cucumis melo L. var makuwa).</title>
        <authorList>
            <person name="Kwon S.-Y."/>
        </authorList>
    </citation>
    <scope>NUCLEOTIDE SEQUENCE [LARGE SCALE GENOMIC DNA]</scope>
    <source>
        <strain evidence="3">cv. Chang Bougi</strain>
        <tissue evidence="2">Leaf</tissue>
    </source>
</reference>
<organism evidence="2 3">
    <name type="scientific">Cucumis melo var. makuwa</name>
    <name type="common">Oriental melon</name>
    <dbReference type="NCBI Taxonomy" id="1194695"/>
    <lineage>
        <taxon>Eukaryota</taxon>
        <taxon>Viridiplantae</taxon>
        <taxon>Streptophyta</taxon>
        <taxon>Embryophyta</taxon>
        <taxon>Tracheophyta</taxon>
        <taxon>Spermatophyta</taxon>
        <taxon>Magnoliopsida</taxon>
        <taxon>eudicotyledons</taxon>
        <taxon>Gunneridae</taxon>
        <taxon>Pentapetalae</taxon>
        <taxon>rosids</taxon>
        <taxon>fabids</taxon>
        <taxon>Cucurbitales</taxon>
        <taxon>Cucurbitaceae</taxon>
        <taxon>Benincaseae</taxon>
        <taxon>Cucumis</taxon>
    </lineage>
</organism>
<protein>
    <submittedName>
        <fullName evidence="2">Retrovirus-related Pol polyprotein from transposon 17.6</fullName>
    </submittedName>
</protein>
<name>A0A5D3BZ13_CUCMM</name>
<dbReference type="EMBL" id="SSTD01014011">
    <property type="protein sequence ID" value="TYK04993.1"/>
    <property type="molecule type" value="Genomic_DNA"/>
</dbReference>
<gene>
    <name evidence="2" type="ORF">E5676_scaffold143G002180</name>
</gene>
<dbReference type="AlphaFoldDB" id="A0A5D3BZ13"/>
<dbReference type="SUPFAM" id="SSF56672">
    <property type="entry name" value="DNA/RNA polymerases"/>
    <property type="match status" value="1"/>
</dbReference>
<evidence type="ECO:0000313" key="3">
    <source>
        <dbReference type="Proteomes" id="UP000321947"/>
    </source>
</evidence>
<dbReference type="InterPro" id="IPR043128">
    <property type="entry name" value="Rev_trsase/Diguanyl_cyclase"/>
</dbReference>
<dbReference type="InterPro" id="IPR043502">
    <property type="entry name" value="DNA/RNA_pol_sf"/>
</dbReference>
<dbReference type="PANTHER" id="PTHR33064">
    <property type="entry name" value="POL PROTEIN"/>
    <property type="match status" value="1"/>
</dbReference>
<dbReference type="Gene3D" id="3.30.70.270">
    <property type="match status" value="1"/>
</dbReference>
<accession>A0A5D3BZ13</accession>
<proteinExistence type="predicted"/>